<dbReference type="Pfam" id="PF02465">
    <property type="entry name" value="FliD_N"/>
    <property type="match status" value="1"/>
</dbReference>
<keyword evidence="8" id="KW-0282">Flagellum</keyword>
<dbReference type="InterPro" id="IPR010809">
    <property type="entry name" value="FliD_C"/>
</dbReference>
<name>A0A552WS10_9MICO</name>
<dbReference type="GO" id="GO:0009424">
    <property type="term" value="C:bacterial-type flagellum hook"/>
    <property type="evidence" value="ECO:0007669"/>
    <property type="project" value="UniProtKB-UniRule"/>
</dbReference>
<dbReference type="Proteomes" id="UP000318693">
    <property type="component" value="Unassembled WGS sequence"/>
</dbReference>
<comment type="subunit">
    <text evidence="2 5">Homopentamer.</text>
</comment>
<comment type="similarity">
    <text evidence="1 5">Belongs to the FliD family.</text>
</comment>
<feature type="domain" description="Flagellar hook-associated protein 2 C-terminal" evidence="7">
    <location>
        <begin position="222"/>
        <end position="448"/>
    </location>
</feature>
<evidence type="ECO:0000313" key="8">
    <source>
        <dbReference type="EMBL" id="TRW45618.1"/>
    </source>
</evidence>
<accession>A0A552WS10</accession>
<evidence type="ECO:0000256" key="3">
    <source>
        <dbReference type="ARBA" id="ARBA00023054"/>
    </source>
</evidence>
<comment type="subcellular location">
    <subcellularLocation>
        <location evidence="5">Secreted</location>
    </subcellularLocation>
    <subcellularLocation>
        <location evidence="5">Bacterial flagellum</location>
    </subcellularLocation>
</comment>
<dbReference type="Pfam" id="PF07195">
    <property type="entry name" value="FliD_C"/>
    <property type="match status" value="1"/>
</dbReference>
<keyword evidence="4 5" id="KW-0975">Bacterial flagellum</keyword>
<keyword evidence="8" id="KW-0966">Cell projection</keyword>
<keyword evidence="5" id="KW-0964">Secreted</keyword>
<evidence type="ECO:0000256" key="5">
    <source>
        <dbReference type="RuleBase" id="RU362066"/>
    </source>
</evidence>
<keyword evidence="3 5" id="KW-0175">Coiled coil</keyword>
<feature type="coiled-coil region" evidence="5">
    <location>
        <begin position="404"/>
        <end position="449"/>
    </location>
</feature>
<comment type="function">
    <text evidence="5">Required for morphogenesis and for the elongation of the flagellar filament by facilitating polymerization of the flagellin monomers at the tip of growing filament. Forms a capping structure, which prevents flagellin subunits (transported through the central channel of the flagellum) from leaking out without polymerization at the distal end.</text>
</comment>
<evidence type="ECO:0000259" key="7">
    <source>
        <dbReference type="Pfam" id="PF07195"/>
    </source>
</evidence>
<dbReference type="GO" id="GO:0071973">
    <property type="term" value="P:bacterial-type flagellum-dependent cell motility"/>
    <property type="evidence" value="ECO:0007669"/>
    <property type="project" value="TreeGrafter"/>
</dbReference>
<evidence type="ECO:0000256" key="2">
    <source>
        <dbReference type="ARBA" id="ARBA00011255"/>
    </source>
</evidence>
<dbReference type="PANTHER" id="PTHR30288">
    <property type="entry name" value="FLAGELLAR CAP/ASSEMBLY PROTEIN FLID"/>
    <property type="match status" value="1"/>
</dbReference>
<evidence type="ECO:0000259" key="6">
    <source>
        <dbReference type="Pfam" id="PF02465"/>
    </source>
</evidence>
<dbReference type="InterPro" id="IPR040026">
    <property type="entry name" value="FliD"/>
</dbReference>
<dbReference type="AlphaFoldDB" id="A0A552WS10"/>
<evidence type="ECO:0000313" key="9">
    <source>
        <dbReference type="Proteomes" id="UP000318693"/>
    </source>
</evidence>
<gene>
    <name evidence="8" type="ORF">FJ693_08790</name>
</gene>
<dbReference type="GO" id="GO:0007155">
    <property type="term" value="P:cell adhesion"/>
    <property type="evidence" value="ECO:0007669"/>
    <property type="project" value="InterPro"/>
</dbReference>
<dbReference type="RefSeq" id="WP_143418168.1">
    <property type="nucleotide sequence ID" value="NZ_VJXR01000020.1"/>
</dbReference>
<keyword evidence="9" id="KW-1185">Reference proteome</keyword>
<dbReference type="PANTHER" id="PTHR30288:SF0">
    <property type="entry name" value="FLAGELLAR HOOK-ASSOCIATED PROTEIN 2"/>
    <property type="match status" value="1"/>
</dbReference>
<protein>
    <recommendedName>
        <fullName evidence="5">Flagellar hook-associated protein 2</fullName>
        <shortName evidence="5">HAP2</shortName>
    </recommendedName>
    <alternativeName>
        <fullName evidence="5">Flagellar cap protein</fullName>
    </alternativeName>
</protein>
<dbReference type="GO" id="GO:0005576">
    <property type="term" value="C:extracellular region"/>
    <property type="evidence" value="ECO:0007669"/>
    <property type="project" value="UniProtKB-SubCell"/>
</dbReference>
<evidence type="ECO:0000256" key="1">
    <source>
        <dbReference type="ARBA" id="ARBA00009764"/>
    </source>
</evidence>
<feature type="domain" description="Flagellar hook-associated protein 2 N-terminal" evidence="6">
    <location>
        <begin position="11"/>
        <end position="106"/>
    </location>
</feature>
<reference evidence="8 9" key="1">
    <citation type="submission" date="2019-07" db="EMBL/GenBank/DDBJ databases">
        <title>Georgenia wutianyii sp. nov. and Georgenia *** sp. nov. isolated from plateau pika (Ochotona curzoniae) in the Qinghai-Tibet plateau of China.</title>
        <authorList>
            <person name="Tian Z."/>
        </authorList>
    </citation>
    <scope>NUCLEOTIDE SEQUENCE [LARGE SCALE GENOMIC DNA]</scope>
    <source>
        <strain evidence="8 9">Z446</strain>
    </source>
</reference>
<evidence type="ECO:0000256" key="4">
    <source>
        <dbReference type="ARBA" id="ARBA00023143"/>
    </source>
</evidence>
<keyword evidence="8" id="KW-0969">Cilium</keyword>
<sequence>MSSLAVDGLISGLNTTDLINNLMALEAAPQRLLKSKSSAASGLVSALQALNTKVASLASAAKSTSDAKSWDLHKVSSSSTVVTATANAGAVPSSLTFAVDRLANGQVSLVSAADTAALAVEPAPAITVVRGGRMVTITPAKGSYADITAAINAAKDAGLSAVAVPVGTDGSFRLQLSGVSGAGNAFDVYIGDEAAVKAGTAKHIVNSADDPAAAGTTTITKAQDAQLTLWKGTGAEATFTSTSNTFTDVLPGVSFTLNEKPADPVTLTVKDDTDAVTNMVAGLINNATVVLSEITSRTASTTKMGADGREIIAGGILSGNSAVRTLSGSVRSAISAPVNGRSPSEVGIDIDRTGALKFNKEKFATALADDPEATQAMVTALAKRVADAAKAASDPIEGALSLQITSQEDVVKDLNKRIEDWDRRLEVRRTGLERTYSALEVALSKLQSQSSWLAGQLASLPRMSSD</sequence>
<dbReference type="InterPro" id="IPR003481">
    <property type="entry name" value="FliD_N"/>
</dbReference>
<proteinExistence type="inferred from homology"/>
<comment type="caution">
    <text evidence="8">The sequence shown here is derived from an EMBL/GenBank/DDBJ whole genome shotgun (WGS) entry which is preliminary data.</text>
</comment>
<dbReference type="EMBL" id="VJXR01000020">
    <property type="protein sequence ID" value="TRW45618.1"/>
    <property type="molecule type" value="Genomic_DNA"/>
</dbReference>
<dbReference type="GO" id="GO:0009421">
    <property type="term" value="C:bacterial-type flagellum filament cap"/>
    <property type="evidence" value="ECO:0007669"/>
    <property type="project" value="InterPro"/>
</dbReference>
<organism evidence="8 9">
    <name type="scientific">Georgenia yuyongxinii</name>
    <dbReference type="NCBI Taxonomy" id="2589797"/>
    <lineage>
        <taxon>Bacteria</taxon>
        <taxon>Bacillati</taxon>
        <taxon>Actinomycetota</taxon>
        <taxon>Actinomycetes</taxon>
        <taxon>Micrococcales</taxon>
        <taxon>Bogoriellaceae</taxon>
        <taxon>Georgenia</taxon>
    </lineage>
</organism>